<reference evidence="1 2" key="1">
    <citation type="submission" date="2018-06" db="EMBL/GenBank/DDBJ databases">
        <title>Complete genome of Desulfovibrio marinus P48SEP.</title>
        <authorList>
            <person name="Crispim J.S."/>
            <person name="Vidigal P.M.P."/>
            <person name="Silva L.C.F."/>
            <person name="Araujo L.C."/>
            <person name="Laguardia C.N."/>
            <person name="Dias R.S."/>
            <person name="Sousa M.P."/>
            <person name="Paula S.O."/>
            <person name="Silva C."/>
        </authorList>
    </citation>
    <scope>NUCLEOTIDE SEQUENCE [LARGE SCALE GENOMIC DNA]</scope>
    <source>
        <strain evidence="1 2">P48SEP</strain>
    </source>
</reference>
<sequence>MAITKKDLAADMIIFSKMTLKQKENYLQKEYKMVFANSRKLSSSVKKASEAHRNALRVMVVRQLMED</sequence>
<evidence type="ECO:0000313" key="2">
    <source>
        <dbReference type="Proteomes" id="UP000434052"/>
    </source>
</evidence>
<dbReference type="Proteomes" id="UP000434052">
    <property type="component" value="Unassembled WGS sequence"/>
</dbReference>
<name>A0A6P1ZBZ8_9BACT</name>
<dbReference type="AlphaFoldDB" id="A0A6P1ZBZ8"/>
<accession>A0A6P1ZBZ8</accession>
<comment type="caution">
    <text evidence="1">The sequence shown here is derived from an EMBL/GenBank/DDBJ whole genome shotgun (WGS) entry which is preliminary data.</text>
</comment>
<proteinExistence type="predicted"/>
<gene>
    <name evidence="1" type="ORF">DQK91_18255</name>
</gene>
<dbReference type="EMBL" id="QMIF01000015">
    <property type="protein sequence ID" value="TVM31606.1"/>
    <property type="molecule type" value="Genomic_DNA"/>
</dbReference>
<dbReference type="RefSeq" id="WP_144306838.1">
    <property type="nucleotide sequence ID" value="NZ_QMIF01000015.1"/>
</dbReference>
<organism evidence="1 2">
    <name type="scientific">Oceanidesulfovibrio marinus</name>
    <dbReference type="NCBI Taxonomy" id="370038"/>
    <lineage>
        <taxon>Bacteria</taxon>
        <taxon>Pseudomonadati</taxon>
        <taxon>Thermodesulfobacteriota</taxon>
        <taxon>Desulfovibrionia</taxon>
        <taxon>Desulfovibrionales</taxon>
        <taxon>Desulfovibrionaceae</taxon>
        <taxon>Oceanidesulfovibrio</taxon>
    </lineage>
</organism>
<protein>
    <submittedName>
        <fullName evidence="1">Uncharacterized protein</fullName>
    </submittedName>
</protein>
<evidence type="ECO:0000313" key="1">
    <source>
        <dbReference type="EMBL" id="TVM31606.1"/>
    </source>
</evidence>